<accession>A0A5E7MKP9</accession>
<dbReference type="RefSeq" id="WP_150648219.1">
    <property type="nucleotide sequence ID" value="NZ_CABVIN010000005.1"/>
</dbReference>
<keyword evidence="1" id="KW-0175">Coiled coil</keyword>
<organism evidence="3 4">
    <name type="scientific">Pseudomonas fluorescens</name>
    <dbReference type="NCBI Taxonomy" id="294"/>
    <lineage>
        <taxon>Bacteria</taxon>
        <taxon>Pseudomonadati</taxon>
        <taxon>Pseudomonadota</taxon>
        <taxon>Gammaproteobacteria</taxon>
        <taxon>Pseudomonadales</taxon>
        <taxon>Pseudomonadaceae</taxon>
        <taxon>Pseudomonas</taxon>
    </lineage>
</organism>
<keyword evidence="2" id="KW-1133">Transmembrane helix</keyword>
<keyword evidence="2" id="KW-0472">Membrane</keyword>
<feature type="coiled-coil region" evidence="1">
    <location>
        <begin position="265"/>
        <end position="306"/>
    </location>
</feature>
<protein>
    <submittedName>
        <fullName evidence="3">Uncharacterized protein</fullName>
    </submittedName>
</protein>
<evidence type="ECO:0000313" key="4">
    <source>
        <dbReference type="Proteomes" id="UP000377224"/>
    </source>
</evidence>
<dbReference type="Proteomes" id="UP000377224">
    <property type="component" value="Unassembled WGS sequence"/>
</dbReference>
<dbReference type="Gene3D" id="1.20.5.170">
    <property type="match status" value="1"/>
</dbReference>
<feature type="coiled-coil region" evidence="1">
    <location>
        <begin position="29"/>
        <end position="56"/>
    </location>
</feature>
<evidence type="ECO:0000313" key="3">
    <source>
        <dbReference type="EMBL" id="VVP25257.1"/>
    </source>
</evidence>
<reference evidence="3 4" key="1">
    <citation type="submission" date="2019-09" db="EMBL/GenBank/DDBJ databases">
        <authorList>
            <person name="Chandra G."/>
            <person name="Truman W A."/>
        </authorList>
    </citation>
    <scope>NUCLEOTIDE SEQUENCE [LARGE SCALE GENOMIC DNA]</scope>
    <source>
        <strain evidence="3">PS896</strain>
    </source>
</reference>
<dbReference type="AlphaFoldDB" id="A0A5E7MKP9"/>
<evidence type="ECO:0000256" key="2">
    <source>
        <dbReference type="SAM" id="Phobius"/>
    </source>
</evidence>
<feature type="transmembrane region" description="Helical" evidence="2">
    <location>
        <begin position="338"/>
        <end position="359"/>
    </location>
</feature>
<sequence>MNMHNTPARLSAVMRRTDCILTAANHQEIRDFTRALEEAVLDIERASRQSSEVKDQAGSLMNSLESRNWWGQLTSGLSGNTDKELAILVQGLGASLVVTQKVLQVMLKVMTQKNQVLQGFNEALVNKIAMVTADTKTLDGNQKVVVKAFLDQLQQQVCDQLQQQDMVDSLELRMIDCEAWREEKEIHEQFVNAQLTRHEQSQQSATSRTQELEGNVKVLTDQTGRLAQHRTLDDARITELLQKTQAFSQQLPALDNCNRVLAGRVDVLEAERADLARQMHLLTDRAKTAEAALAQQSATISQLQQVDIEQKTLLRAVEQRLSSLETIDSSSRTTKARAIHYAPALVACLLGALAIYLSLAT</sequence>
<name>A0A5E7MKP9_PSEFL</name>
<dbReference type="EMBL" id="CABVIN010000005">
    <property type="protein sequence ID" value="VVP25257.1"/>
    <property type="molecule type" value="Genomic_DNA"/>
</dbReference>
<proteinExistence type="predicted"/>
<evidence type="ECO:0000256" key="1">
    <source>
        <dbReference type="SAM" id="Coils"/>
    </source>
</evidence>
<gene>
    <name evidence="3" type="ORF">PS896_04058</name>
</gene>
<keyword evidence="2" id="KW-0812">Transmembrane</keyword>